<evidence type="ECO:0000313" key="2">
    <source>
        <dbReference type="EMBL" id="RIB05235.1"/>
    </source>
</evidence>
<evidence type="ECO:0000313" key="3">
    <source>
        <dbReference type="Proteomes" id="UP000266673"/>
    </source>
</evidence>
<gene>
    <name evidence="2" type="ORF">C2G38_616566</name>
</gene>
<comment type="caution">
    <text evidence="2">The sequence shown here is derived from an EMBL/GenBank/DDBJ whole genome shotgun (WGS) entry which is preliminary data.</text>
</comment>
<accession>A0A397U4M7</accession>
<dbReference type="AlphaFoldDB" id="A0A397U4M7"/>
<name>A0A397U4M7_9GLOM</name>
<keyword evidence="1" id="KW-0812">Transmembrane</keyword>
<feature type="transmembrane region" description="Helical" evidence="1">
    <location>
        <begin position="7"/>
        <end position="36"/>
    </location>
</feature>
<proteinExistence type="predicted"/>
<keyword evidence="1" id="KW-1133">Transmembrane helix</keyword>
<protein>
    <submittedName>
        <fullName evidence="2">Uncharacterized protein</fullName>
    </submittedName>
</protein>
<sequence>MKFLWPLVLSFVIVIFISICNLYCTFIFYFIIIFFLECTLLFITTIKNHPPHVN</sequence>
<organism evidence="2 3">
    <name type="scientific">Gigaspora rosea</name>
    <dbReference type="NCBI Taxonomy" id="44941"/>
    <lineage>
        <taxon>Eukaryota</taxon>
        <taxon>Fungi</taxon>
        <taxon>Fungi incertae sedis</taxon>
        <taxon>Mucoromycota</taxon>
        <taxon>Glomeromycotina</taxon>
        <taxon>Glomeromycetes</taxon>
        <taxon>Diversisporales</taxon>
        <taxon>Gigasporaceae</taxon>
        <taxon>Gigaspora</taxon>
    </lineage>
</organism>
<keyword evidence="3" id="KW-1185">Reference proteome</keyword>
<keyword evidence="1" id="KW-0472">Membrane</keyword>
<dbReference type="Proteomes" id="UP000266673">
    <property type="component" value="Unassembled WGS sequence"/>
</dbReference>
<reference evidence="2 3" key="1">
    <citation type="submission" date="2018-06" db="EMBL/GenBank/DDBJ databases">
        <title>Comparative genomics reveals the genomic features of Rhizophagus irregularis, R. cerebriforme, R. diaphanum and Gigaspora rosea, and their symbiotic lifestyle signature.</title>
        <authorList>
            <person name="Morin E."/>
            <person name="San Clemente H."/>
            <person name="Chen E.C.H."/>
            <person name="De La Providencia I."/>
            <person name="Hainaut M."/>
            <person name="Kuo A."/>
            <person name="Kohler A."/>
            <person name="Murat C."/>
            <person name="Tang N."/>
            <person name="Roy S."/>
            <person name="Loubradou J."/>
            <person name="Henrissat B."/>
            <person name="Grigoriev I.V."/>
            <person name="Corradi N."/>
            <person name="Roux C."/>
            <person name="Martin F.M."/>
        </authorList>
    </citation>
    <scope>NUCLEOTIDE SEQUENCE [LARGE SCALE GENOMIC DNA]</scope>
    <source>
        <strain evidence="2 3">DAOM 194757</strain>
    </source>
</reference>
<evidence type="ECO:0000256" key="1">
    <source>
        <dbReference type="SAM" id="Phobius"/>
    </source>
</evidence>
<dbReference type="EMBL" id="QKWP01002021">
    <property type="protein sequence ID" value="RIB05235.1"/>
    <property type="molecule type" value="Genomic_DNA"/>
</dbReference>